<organism evidence="1">
    <name type="scientific">Anguilla anguilla</name>
    <name type="common">European freshwater eel</name>
    <name type="synonym">Muraena anguilla</name>
    <dbReference type="NCBI Taxonomy" id="7936"/>
    <lineage>
        <taxon>Eukaryota</taxon>
        <taxon>Metazoa</taxon>
        <taxon>Chordata</taxon>
        <taxon>Craniata</taxon>
        <taxon>Vertebrata</taxon>
        <taxon>Euteleostomi</taxon>
        <taxon>Actinopterygii</taxon>
        <taxon>Neopterygii</taxon>
        <taxon>Teleostei</taxon>
        <taxon>Anguilliformes</taxon>
        <taxon>Anguillidae</taxon>
        <taxon>Anguilla</taxon>
    </lineage>
</organism>
<sequence length="45" mass="5316">MKLIDIKLTSRSTKSNINSQNVIFNSLYFTVKQYNYGSIVQYCYE</sequence>
<protein>
    <submittedName>
        <fullName evidence="1">Uncharacterized protein</fullName>
    </submittedName>
</protein>
<dbReference type="EMBL" id="GBXM01049896">
    <property type="protein sequence ID" value="JAH58681.1"/>
    <property type="molecule type" value="Transcribed_RNA"/>
</dbReference>
<evidence type="ECO:0000313" key="1">
    <source>
        <dbReference type="EMBL" id="JAH58681.1"/>
    </source>
</evidence>
<name>A0A0E9TYP5_ANGAN</name>
<reference evidence="1" key="2">
    <citation type="journal article" date="2015" name="Fish Shellfish Immunol.">
        <title>Early steps in the European eel (Anguilla anguilla)-Vibrio vulnificus interaction in the gills: Role of the RtxA13 toxin.</title>
        <authorList>
            <person name="Callol A."/>
            <person name="Pajuelo D."/>
            <person name="Ebbesson L."/>
            <person name="Teles M."/>
            <person name="MacKenzie S."/>
            <person name="Amaro C."/>
        </authorList>
    </citation>
    <scope>NUCLEOTIDE SEQUENCE</scope>
</reference>
<dbReference type="AlphaFoldDB" id="A0A0E9TYP5"/>
<proteinExistence type="predicted"/>
<reference evidence="1" key="1">
    <citation type="submission" date="2014-11" db="EMBL/GenBank/DDBJ databases">
        <authorList>
            <person name="Amaro Gonzalez C."/>
        </authorList>
    </citation>
    <scope>NUCLEOTIDE SEQUENCE</scope>
</reference>
<accession>A0A0E9TYP5</accession>